<sequence>MRLCATYPVSKLQLFSSFLLLLLLGFSYPSVAQTTSFSSATTTHKPKKPGKMLGADISFLPQLEARGITFTDKGQPKDAIQILKDHGFNYIRLRLFHNPAADSGYSPGKGFCDLAHTQQMAKRIKAAGLKFLLDFHYSDTWADPQKQFKPAAWQDLHGPQLEQAVHDYTRDVLLALQAQGTTPDMVQVGNEINHGMIWPDGDIHSADSVARLDNLAGLLRAGVAAVRETTPKALVMMHIALGGQNEQSVYWLDNMIRRGVTFDIIGQSYYPQWHRTIPDLQRNLTDLARRYPQDVVVVEYSALKREVNDVAFNLPRKKGLGTFIWEPLNTWEQVFDKQGKANELLPVYDEISKKYKVK</sequence>
<dbReference type="GO" id="GO:0031218">
    <property type="term" value="F:arabinogalactan endo-1,4-beta-galactosidase activity"/>
    <property type="evidence" value="ECO:0007669"/>
    <property type="project" value="UniProtKB-EC"/>
</dbReference>
<evidence type="ECO:0000313" key="8">
    <source>
        <dbReference type="Proteomes" id="UP000829925"/>
    </source>
</evidence>
<dbReference type="InterPro" id="IPR011683">
    <property type="entry name" value="Glyco_hydro_53"/>
</dbReference>
<dbReference type="GO" id="GO:0045490">
    <property type="term" value="P:pectin catabolic process"/>
    <property type="evidence" value="ECO:0007669"/>
    <property type="project" value="TreeGrafter"/>
</dbReference>
<feature type="signal peptide" evidence="6">
    <location>
        <begin position="1"/>
        <end position="32"/>
    </location>
</feature>
<evidence type="ECO:0000256" key="6">
    <source>
        <dbReference type="RuleBase" id="RU361192"/>
    </source>
</evidence>
<evidence type="ECO:0000256" key="3">
    <source>
        <dbReference type="ARBA" id="ARBA00012556"/>
    </source>
</evidence>
<keyword evidence="6" id="KW-0732">Signal</keyword>
<organism evidence="7 8">
    <name type="scientific">Hymenobacter aerilatus</name>
    <dbReference type="NCBI Taxonomy" id="2932251"/>
    <lineage>
        <taxon>Bacteria</taxon>
        <taxon>Pseudomonadati</taxon>
        <taxon>Bacteroidota</taxon>
        <taxon>Cytophagia</taxon>
        <taxon>Cytophagales</taxon>
        <taxon>Hymenobacteraceae</taxon>
        <taxon>Hymenobacter</taxon>
    </lineage>
</organism>
<dbReference type="EC" id="3.2.1.89" evidence="3 6"/>
<dbReference type="EMBL" id="CP095053">
    <property type="protein sequence ID" value="UOR06829.1"/>
    <property type="molecule type" value="Genomic_DNA"/>
</dbReference>
<dbReference type="KEGG" id="haei:MUN82_06925"/>
<dbReference type="Gene3D" id="3.20.20.80">
    <property type="entry name" value="Glycosidases"/>
    <property type="match status" value="1"/>
</dbReference>
<comment type="similarity">
    <text evidence="2 6">Belongs to the glycosyl hydrolase 53 family.</text>
</comment>
<feature type="chain" id="PRO_5035970182" description="Arabinogalactan endo-beta-1,4-galactanase" evidence="6">
    <location>
        <begin position="33"/>
        <end position="358"/>
    </location>
</feature>
<keyword evidence="5 6" id="KW-0326">Glycosidase</keyword>
<proteinExistence type="inferred from homology"/>
<dbReference type="InterPro" id="IPR017853">
    <property type="entry name" value="GH"/>
</dbReference>
<keyword evidence="8" id="KW-1185">Reference proteome</keyword>
<evidence type="ECO:0000313" key="7">
    <source>
        <dbReference type="EMBL" id="UOR06829.1"/>
    </source>
</evidence>
<name>A0A8T9T4J7_9BACT</name>
<evidence type="ECO:0000256" key="4">
    <source>
        <dbReference type="ARBA" id="ARBA00022801"/>
    </source>
</evidence>
<dbReference type="RefSeq" id="WP_245096116.1">
    <property type="nucleotide sequence ID" value="NZ_CP095053.1"/>
</dbReference>
<dbReference type="AlphaFoldDB" id="A0A8T9T4J7"/>
<accession>A0A8T9T4J7</accession>
<reference evidence="7 8" key="1">
    <citation type="submission" date="2022-04" db="EMBL/GenBank/DDBJ databases">
        <title>Hymenobacter sp. isolated from the air.</title>
        <authorList>
            <person name="Won M."/>
            <person name="Lee C.-M."/>
            <person name="Woen H.-Y."/>
            <person name="Kwon S.-W."/>
        </authorList>
    </citation>
    <scope>NUCLEOTIDE SEQUENCE [LARGE SCALE GENOMIC DNA]</scope>
    <source>
        <strain evidence="8">5413 J-13</strain>
    </source>
</reference>
<keyword evidence="4 6" id="KW-0378">Hydrolase</keyword>
<gene>
    <name evidence="7" type="ORF">MUN82_06925</name>
</gene>
<evidence type="ECO:0000256" key="2">
    <source>
        <dbReference type="ARBA" id="ARBA00010687"/>
    </source>
</evidence>
<dbReference type="GO" id="GO:0015926">
    <property type="term" value="F:glucosidase activity"/>
    <property type="evidence" value="ECO:0007669"/>
    <property type="project" value="InterPro"/>
</dbReference>
<dbReference type="PANTHER" id="PTHR34983">
    <property type="entry name" value="ARABINOGALACTAN ENDO-BETA-1,4-GALACTANASE A"/>
    <property type="match status" value="1"/>
</dbReference>
<evidence type="ECO:0000256" key="5">
    <source>
        <dbReference type="ARBA" id="ARBA00023295"/>
    </source>
</evidence>
<dbReference type="SUPFAM" id="SSF51445">
    <property type="entry name" value="(Trans)glycosidases"/>
    <property type="match status" value="1"/>
</dbReference>
<dbReference type="Proteomes" id="UP000829925">
    <property type="component" value="Chromosome"/>
</dbReference>
<dbReference type="Pfam" id="PF07745">
    <property type="entry name" value="Glyco_hydro_53"/>
    <property type="match status" value="1"/>
</dbReference>
<comment type="catalytic activity">
    <reaction evidence="1 6">
        <text>The enzyme specifically hydrolyzes (1-&gt;4)-beta-D-galactosidic linkages in type I arabinogalactans.</text>
        <dbReference type="EC" id="3.2.1.89"/>
    </reaction>
</comment>
<dbReference type="PANTHER" id="PTHR34983:SF1">
    <property type="entry name" value="ARABINOGALACTAN ENDO-BETA-1,4-GALACTANASE A"/>
    <property type="match status" value="1"/>
</dbReference>
<evidence type="ECO:0000256" key="1">
    <source>
        <dbReference type="ARBA" id="ARBA00001695"/>
    </source>
</evidence>
<protein>
    <recommendedName>
        <fullName evidence="3 6">Arabinogalactan endo-beta-1,4-galactanase</fullName>
        <ecNumber evidence="3 6">3.2.1.89</ecNumber>
    </recommendedName>
</protein>